<comment type="caution">
    <text evidence="2">The sequence shown here is derived from an EMBL/GenBank/DDBJ whole genome shotgun (WGS) entry which is preliminary data.</text>
</comment>
<dbReference type="AlphaFoldDB" id="A0A7W6S4C7"/>
<dbReference type="Pfam" id="PF09609">
    <property type="entry name" value="Cas_GSU0054"/>
    <property type="match status" value="1"/>
</dbReference>
<accession>A0A7W6S4C7</accession>
<dbReference type="EMBL" id="JACIGI010000067">
    <property type="protein sequence ID" value="MBB4287937.1"/>
    <property type="molecule type" value="Genomic_DNA"/>
</dbReference>
<reference evidence="2 3" key="1">
    <citation type="submission" date="2020-08" db="EMBL/GenBank/DDBJ databases">
        <title>Genome sequencing of Purple Non-Sulfur Bacteria from various extreme environments.</title>
        <authorList>
            <person name="Mayer M."/>
        </authorList>
    </citation>
    <scope>NUCLEOTIDE SEQUENCE [LARGE SCALE GENOMIC DNA]</scope>
    <source>
        <strain evidence="2 3">JA135</strain>
    </source>
</reference>
<keyword evidence="3" id="KW-1185">Reference proteome</keyword>
<evidence type="ECO:0000313" key="3">
    <source>
        <dbReference type="Proteomes" id="UP000555728"/>
    </source>
</evidence>
<name>A0A7W6S4C7_9PROT</name>
<dbReference type="InterPro" id="IPR019089">
    <property type="entry name" value="Cas_GSU0054"/>
</dbReference>
<gene>
    <name evidence="2" type="ORF">GGD88_003704</name>
</gene>
<dbReference type="RefSeq" id="WP_184438171.1">
    <property type="nucleotide sequence ID" value="NZ_JACIGI010000067.1"/>
</dbReference>
<feature type="region of interest" description="Disordered" evidence="1">
    <location>
        <begin position="444"/>
        <end position="511"/>
    </location>
</feature>
<feature type="compositionally biased region" description="Pro residues" evidence="1">
    <location>
        <begin position="467"/>
        <end position="476"/>
    </location>
</feature>
<feature type="region of interest" description="Disordered" evidence="1">
    <location>
        <begin position="99"/>
        <end position="123"/>
    </location>
</feature>
<organism evidence="2 3">
    <name type="scientific">Roseospira goensis</name>
    <dbReference type="NCBI Taxonomy" id="391922"/>
    <lineage>
        <taxon>Bacteria</taxon>
        <taxon>Pseudomonadati</taxon>
        <taxon>Pseudomonadota</taxon>
        <taxon>Alphaproteobacteria</taxon>
        <taxon>Rhodospirillales</taxon>
        <taxon>Rhodospirillaceae</taxon>
        <taxon>Roseospira</taxon>
    </lineage>
</organism>
<proteinExistence type="predicted"/>
<evidence type="ECO:0000256" key="1">
    <source>
        <dbReference type="SAM" id="MobiDB-lite"/>
    </source>
</evidence>
<dbReference type="NCBIfam" id="TIGR02165">
    <property type="entry name" value="cas5_6_GSU0054"/>
    <property type="match status" value="1"/>
</dbReference>
<protein>
    <submittedName>
        <fullName evidence="2">CRISPR-associated protein Csb2</fullName>
    </submittedName>
</protein>
<sequence>MAMLALRIEFLTGVFMATDRHDATRRRPEWPPHPDRLFSALVAAAAALPEASEGNVPDAAEKALQWLAGQSWTDKGEVIAPQLHASPAHPRDAPDVYMPTNPHPSELPKSLTKKNGPGVVSDGNREKLQKVLPAYRARKALPIPAVVPEDPVVTFLWPVADPREHRDTLAAICACVTYLGRSRSLVRVTLDPDPPQPTHVPDPDGAIQLRVPGANRLKELKDTFLAERRPNPAPVQGYRCVADPAPSSEPIRSSFDRMYIFRPDPQDPALPAVAAPAAARAFRAGLMEAVAAAQTANNLPVQVPGIVKGAKGAPMCAFVALPFVHPRQRHADGSVKGLAVLVPKAARHDDRTMVALGLERLVSKGLQLPGVGRWHLKEVTDDTQAMRTLRRATWRGPSRYWTTAVPMRFGHVPKPGNGGEAGVILDSLRRAGVDPDDVLEITVGRHSPLHGAPPSWAFKPRRNAPDEGPPPPPPAPCHRAVRPTGGRPPSDRRRAFPRPWPDAPPGGGLTA</sequence>
<evidence type="ECO:0000313" key="2">
    <source>
        <dbReference type="EMBL" id="MBB4287937.1"/>
    </source>
</evidence>
<dbReference type="Proteomes" id="UP000555728">
    <property type="component" value="Unassembled WGS sequence"/>
</dbReference>